<evidence type="ECO:0000256" key="4">
    <source>
        <dbReference type="HAMAP-Rule" id="MF_00006"/>
    </source>
</evidence>
<dbReference type="GO" id="GO:0005829">
    <property type="term" value="C:cytosol"/>
    <property type="evidence" value="ECO:0007669"/>
    <property type="project" value="TreeGrafter"/>
</dbReference>
<keyword evidence="4" id="KW-0028">Amino-acid biosynthesis</keyword>
<evidence type="ECO:0000256" key="3">
    <source>
        <dbReference type="ARBA" id="ARBA00022571"/>
    </source>
</evidence>
<dbReference type="OrthoDB" id="9769623at2"/>
<dbReference type="Pfam" id="PF00206">
    <property type="entry name" value="Lyase_1"/>
    <property type="match status" value="1"/>
</dbReference>
<evidence type="ECO:0000313" key="6">
    <source>
        <dbReference type="EMBL" id="TXD34624.1"/>
    </source>
</evidence>
<dbReference type="InterPro" id="IPR020557">
    <property type="entry name" value="Fumarate_lyase_CS"/>
</dbReference>
<keyword evidence="4" id="KW-0963">Cytoplasm</keyword>
<keyword evidence="4 6" id="KW-0456">Lyase</keyword>
<dbReference type="HAMAP" id="MF_00006">
    <property type="entry name" value="Arg_succ_lyase"/>
    <property type="match status" value="1"/>
</dbReference>
<dbReference type="PRINTS" id="PR00149">
    <property type="entry name" value="FUMRATELYASE"/>
</dbReference>
<dbReference type="PRINTS" id="PR00145">
    <property type="entry name" value="ARGSUCLYASE"/>
</dbReference>
<evidence type="ECO:0000256" key="1">
    <source>
        <dbReference type="ARBA" id="ARBA00004941"/>
    </source>
</evidence>
<sequence>MTTPLWDKGQTDIDRELMAFTAGEDVILDRQLFRYDIQASSAHVRGLGRIDILSREEVDALTGALQDLNLAFEAGEFLLNDRFEDGHSAIEFYLTEKLGELGKKVHTGRSRNDQVLVAQRLFLRDALGSIAEHSQAIAGACLERADQNRDTPMPGYTHLQRAVPSSVGMWFAGFAEAFLDNAELARSTARWLNANPLGTAAGYGVNLPLDRSGVGEELGFARMQINPIYTQNSRGKFELQALMALLQALLDLRRLAWDLSLFTTEEFAFVDLPDAYTTGSSIMPNKRNPDVVELLRAATSPAIGAVNELLSLLSLPSGYHRDLQHTKGPVLRALTRGITALGLTAPLLQALSFDERRLKDAITGPMYATDRAVELTTTGVPFRDAYRQVGAELDQLNARTPAESLQSRTSPGGCADLRLDELRERLQALATSGA</sequence>
<dbReference type="GO" id="GO:0042450">
    <property type="term" value="P:L-arginine biosynthetic process via ornithine"/>
    <property type="evidence" value="ECO:0007669"/>
    <property type="project" value="UniProtKB-UniRule"/>
</dbReference>
<dbReference type="Proteomes" id="UP000321046">
    <property type="component" value="Unassembled WGS sequence"/>
</dbReference>
<dbReference type="PANTHER" id="PTHR43814:SF1">
    <property type="entry name" value="ARGININOSUCCINATE LYASE"/>
    <property type="match status" value="1"/>
</dbReference>
<dbReference type="PROSITE" id="PS00163">
    <property type="entry name" value="FUMARATE_LYASES"/>
    <property type="match status" value="1"/>
</dbReference>
<dbReference type="RefSeq" id="WP_146975052.1">
    <property type="nucleotide sequence ID" value="NZ_VOSL01000054.1"/>
</dbReference>
<dbReference type="GO" id="GO:0004056">
    <property type="term" value="F:argininosuccinate lyase activity"/>
    <property type="evidence" value="ECO:0007669"/>
    <property type="project" value="UniProtKB-UniRule"/>
</dbReference>
<dbReference type="AlphaFoldDB" id="A0A5C6X6A2"/>
<comment type="caution">
    <text evidence="6">The sequence shown here is derived from an EMBL/GenBank/DDBJ whole genome shotgun (WGS) entry which is preliminary data.</text>
</comment>
<comment type="pathway">
    <text evidence="1 4">Amino-acid biosynthesis; L-arginine biosynthesis; L-arginine from L-ornithine and carbamoyl phosphate: step 3/3.</text>
</comment>
<comment type="similarity">
    <text evidence="4">Belongs to the lyase 1 family. Argininosuccinate lyase subfamily.</text>
</comment>
<keyword evidence="3 4" id="KW-0055">Arginine biosynthesis</keyword>
<dbReference type="InterPro" id="IPR022761">
    <property type="entry name" value="Fumarate_lyase_N"/>
</dbReference>
<dbReference type="InterPro" id="IPR000362">
    <property type="entry name" value="Fumarate_lyase_fam"/>
</dbReference>
<dbReference type="EC" id="4.3.2.1" evidence="2 4"/>
<comment type="subcellular location">
    <subcellularLocation>
        <location evidence="4">Cytoplasm</location>
    </subcellularLocation>
</comment>
<dbReference type="Gene3D" id="1.10.40.30">
    <property type="entry name" value="Fumarase/aspartase (C-terminal domain)"/>
    <property type="match status" value="1"/>
</dbReference>
<name>A0A5C6X6A2_9DELT</name>
<dbReference type="InterPro" id="IPR008948">
    <property type="entry name" value="L-Aspartase-like"/>
</dbReference>
<reference evidence="6 7" key="1">
    <citation type="submission" date="2019-08" db="EMBL/GenBank/DDBJ databases">
        <title>Bradymonadales sp. TMQ2.</title>
        <authorList>
            <person name="Liang Q."/>
        </authorList>
    </citation>
    <scope>NUCLEOTIDE SEQUENCE [LARGE SCALE GENOMIC DNA]</scope>
    <source>
        <strain evidence="6 7">TMQ2</strain>
    </source>
</reference>
<evidence type="ECO:0000256" key="2">
    <source>
        <dbReference type="ARBA" id="ARBA00012338"/>
    </source>
</evidence>
<dbReference type="Gene3D" id="1.20.200.10">
    <property type="entry name" value="Fumarase/aspartase (Central domain)"/>
    <property type="match status" value="1"/>
</dbReference>
<proteinExistence type="inferred from homology"/>
<dbReference type="EMBL" id="VOSL01000054">
    <property type="protein sequence ID" value="TXD34624.1"/>
    <property type="molecule type" value="Genomic_DNA"/>
</dbReference>
<dbReference type="InterPro" id="IPR024083">
    <property type="entry name" value="Fumarase/histidase_N"/>
</dbReference>
<dbReference type="PANTHER" id="PTHR43814">
    <property type="entry name" value="ARGININOSUCCINATE LYASE"/>
    <property type="match status" value="1"/>
</dbReference>
<dbReference type="UniPathway" id="UPA00068">
    <property type="reaction ID" value="UER00114"/>
</dbReference>
<dbReference type="NCBIfam" id="TIGR00838">
    <property type="entry name" value="argH"/>
    <property type="match status" value="1"/>
</dbReference>
<protein>
    <recommendedName>
        <fullName evidence="2 4">Argininosuccinate lyase</fullName>
        <shortName evidence="4">ASAL</shortName>
        <ecNumber evidence="2 4">4.3.2.1</ecNumber>
    </recommendedName>
    <alternativeName>
        <fullName evidence="4">Arginosuccinase</fullName>
    </alternativeName>
</protein>
<evidence type="ECO:0000259" key="5">
    <source>
        <dbReference type="Pfam" id="PF00206"/>
    </source>
</evidence>
<evidence type="ECO:0000313" key="7">
    <source>
        <dbReference type="Proteomes" id="UP000321046"/>
    </source>
</evidence>
<feature type="domain" description="Fumarate lyase N-terminal" evidence="5">
    <location>
        <begin position="25"/>
        <end position="301"/>
    </location>
</feature>
<accession>A0A5C6X6A2</accession>
<dbReference type="Gene3D" id="1.10.275.10">
    <property type="entry name" value="Fumarase/aspartase (N-terminal domain)"/>
    <property type="match status" value="1"/>
</dbReference>
<organism evidence="6 7">
    <name type="scientific">Lujinxingia vulgaris</name>
    <dbReference type="NCBI Taxonomy" id="2600176"/>
    <lineage>
        <taxon>Bacteria</taxon>
        <taxon>Deltaproteobacteria</taxon>
        <taxon>Bradymonadales</taxon>
        <taxon>Lujinxingiaceae</taxon>
        <taxon>Lujinxingia</taxon>
    </lineage>
</organism>
<comment type="catalytic activity">
    <reaction evidence="4">
        <text>2-(N(omega)-L-arginino)succinate = fumarate + L-arginine</text>
        <dbReference type="Rhea" id="RHEA:24020"/>
        <dbReference type="ChEBI" id="CHEBI:29806"/>
        <dbReference type="ChEBI" id="CHEBI:32682"/>
        <dbReference type="ChEBI" id="CHEBI:57472"/>
        <dbReference type="EC" id="4.3.2.1"/>
    </reaction>
</comment>
<dbReference type="CDD" id="cd01359">
    <property type="entry name" value="Argininosuccinate_lyase"/>
    <property type="match status" value="1"/>
</dbReference>
<dbReference type="SUPFAM" id="SSF48557">
    <property type="entry name" value="L-aspartase-like"/>
    <property type="match status" value="1"/>
</dbReference>
<dbReference type="InterPro" id="IPR009049">
    <property type="entry name" value="Argininosuccinate_lyase"/>
</dbReference>
<gene>
    <name evidence="4 6" type="primary">argH</name>
    <name evidence="6" type="ORF">FRC96_13480</name>
</gene>